<reference evidence="2" key="1">
    <citation type="submission" date="2014-09" db="EMBL/GenBank/DDBJ databases">
        <authorList>
            <person name="Magalhaes I.L.F."/>
            <person name="Oliveira U."/>
            <person name="Santos F.R."/>
            <person name="Vidigal T.H.D.A."/>
            <person name="Brescovit A.D."/>
            <person name="Santos A.J."/>
        </authorList>
    </citation>
    <scope>NUCLEOTIDE SEQUENCE</scope>
    <source>
        <tissue evidence="2">Shoot tissue taken approximately 20 cm above the soil surface</tissue>
    </source>
</reference>
<feature type="compositionally biased region" description="Low complexity" evidence="1">
    <location>
        <begin position="9"/>
        <end position="21"/>
    </location>
</feature>
<proteinExistence type="predicted"/>
<accession>A0A0A9DFH2</accession>
<protein>
    <submittedName>
        <fullName evidence="2">Uncharacterized protein</fullName>
    </submittedName>
</protein>
<sequence length="67" mass="7608">MAAVRVTSARGRAPEPAAPGRGEQGRRREGFPRAATSLDSEERRWGWRERRSWRGALTSVEMRAAWI</sequence>
<evidence type="ECO:0000256" key="1">
    <source>
        <dbReference type="SAM" id="MobiDB-lite"/>
    </source>
</evidence>
<dbReference type="EMBL" id="GBRH01210551">
    <property type="protein sequence ID" value="JAD87344.1"/>
    <property type="molecule type" value="Transcribed_RNA"/>
</dbReference>
<name>A0A0A9DFH2_ARUDO</name>
<evidence type="ECO:0000313" key="2">
    <source>
        <dbReference type="EMBL" id="JAD87344.1"/>
    </source>
</evidence>
<feature type="region of interest" description="Disordered" evidence="1">
    <location>
        <begin position="1"/>
        <end position="42"/>
    </location>
</feature>
<dbReference type="AlphaFoldDB" id="A0A0A9DFH2"/>
<organism evidence="2">
    <name type="scientific">Arundo donax</name>
    <name type="common">Giant reed</name>
    <name type="synonym">Donax arundinaceus</name>
    <dbReference type="NCBI Taxonomy" id="35708"/>
    <lineage>
        <taxon>Eukaryota</taxon>
        <taxon>Viridiplantae</taxon>
        <taxon>Streptophyta</taxon>
        <taxon>Embryophyta</taxon>
        <taxon>Tracheophyta</taxon>
        <taxon>Spermatophyta</taxon>
        <taxon>Magnoliopsida</taxon>
        <taxon>Liliopsida</taxon>
        <taxon>Poales</taxon>
        <taxon>Poaceae</taxon>
        <taxon>PACMAD clade</taxon>
        <taxon>Arundinoideae</taxon>
        <taxon>Arundineae</taxon>
        <taxon>Arundo</taxon>
    </lineage>
</organism>
<reference evidence="2" key="2">
    <citation type="journal article" date="2015" name="Data Brief">
        <title>Shoot transcriptome of the giant reed, Arundo donax.</title>
        <authorList>
            <person name="Barrero R.A."/>
            <person name="Guerrero F.D."/>
            <person name="Moolhuijzen P."/>
            <person name="Goolsby J.A."/>
            <person name="Tidwell J."/>
            <person name="Bellgard S.E."/>
            <person name="Bellgard M.I."/>
        </authorList>
    </citation>
    <scope>NUCLEOTIDE SEQUENCE</scope>
    <source>
        <tissue evidence="2">Shoot tissue taken approximately 20 cm above the soil surface</tissue>
    </source>
</reference>